<organism evidence="3 4">
    <name type="scientific">Nocardioides conyzicola</name>
    <dbReference type="NCBI Taxonomy" id="1651781"/>
    <lineage>
        <taxon>Bacteria</taxon>
        <taxon>Bacillati</taxon>
        <taxon>Actinomycetota</taxon>
        <taxon>Actinomycetes</taxon>
        <taxon>Propionibacteriales</taxon>
        <taxon>Nocardioidaceae</taxon>
        <taxon>Nocardioides</taxon>
    </lineage>
</organism>
<sequence length="209" mass="21202">MNDDELQARLHASDPAASLPPAAPHEVARLLEDVMATELTTETRATGTRSRGPLTWLVAAAAVLVIASVGIVGVRALTGDDPTPAANGGDPGTSSTTRLDVPAGAGLGKCMVPNAEVLSTADVAFDGTVTAISGDQVTLEPATWYAGGPTDEVVVTAPSEQMQRVASGVTFEKGGRYLVSATSGQVSLCGFSAPYSDELAAVYAEAFPG</sequence>
<keyword evidence="4" id="KW-1185">Reference proteome</keyword>
<feature type="compositionally biased region" description="Basic and acidic residues" evidence="1">
    <location>
        <begin position="1"/>
        <end position="12"/>
    </location>
</feature>
<keyword evidence="2" id="KW-0812">Transmembrane</keyword>
<feature type="transmembrane region" description="Helical" evidence="2">
    <location>
        <begin position="54"/>
        <end position="74"/>
    </location>
</feature>
<feature type="region of interest" description="Disordered" evidence="1">
    <location>
        <begin position="1"/>
        <end position="22"/>
    </location>
</feature>
<protein>
    <recommendedName>
        <fullName evidence="5">DUF4367 domain-containing protein</fullName>
    </recommendedName>
</protein>
<dbReference type="RefSeq" id="WP_345522191.1">
    <property type="nucleotide sequence ID" value="NZ_BAABKM010000002.1"/>
</dbReference>
<dbReference type="Proteomes" id="UP001499974">
    <property type="component" value="Unassembled WGS sequence"/>
</dbReference>
<feature type="region of interest" description="Disordered" evidence="1">
    <location>
        <begin position="78"/>
        <end position="100"/>
    </location>
</feature>
<evidence type="ECO:0000313" key="3">
    <source>
        <dbReference type="EMBL" id="GAA4709280.1"/>
    </source>
</evidence>
<keyword evidence="2" id="KW-0472">Membrane</keyword>
<name>A0ABP8XNB2_9ACTN</name>
<comment type="caution">
    <text evidence="3">The sequence shown here is derived from an EMBL/GenBank/DDBJ whole genome shotgun (WGS) entry which is preliminary data.</text>
</comment>
<reference evidence="4" key="1">
    <citation type="journal article" date="2019" name="Int. J. Syst. Evol. Microbiol.">
        <title>The Global Catalogue of Microorganisms (GCM) 10K type strain sequencing project: providing services to taxonomists for standard genome sequencing and annotation.</title>
        <authorList>
            <consortium name="The Broad Institute Genomics Platform"/>
            <consortium name="The Broad Institute Genome Sequencing Center for Infectious Disease"/>
            <person name="Wu L."/>
            <person name="Ma J."/>
        </authorList>
    </citation>
    <scope>NUCLEOTIDE SEQUENCE [LARGE SCALE GENOMIC DNA]</scope>
    <source>
        <strain evidence="4">JCM 18531</strain>
    </source>
</reference>
<gene>
    <name evidence="3" type="ORF">GCM10023349_30230</name>
</gene>
<accession>A0ABP8XNB2</accession>
<evidence type="ECO:0008006" key="5">
    <source>
        <dbReference type="Google" id="ProtNLM"/>
    </source>
</evidence>
<evidence type="ECO:0000256" key="1">
    <source>
        <dbReference type="SAM" id="MobiDB-lite"/>
    </source>
</evidence>
<dbReference type="EMBL" id="BAABKM010000002">
    <property type="protein sequence ID" value="GAA4709280.1"/>
    <property type="molecule type" value="Genomic_DNA"/>
</dbReference>
<proteinExistence type="predicted"/>
<evidence type="ECO:0000256" key="2">
    <source>
        <dbReference type="SAM" id="Phobius"/>
    </source>
</evidence>
<evidence type="ECO:0000313" key="4">
    <source>
        <dbReference type="Proteomes" id="UP001499974"/>
    </source>
</evidence>
<keyword evidence="2" id="KW-1133">Transmembrane helix</keyword>